<reference evidence="2 3" key="1">
    <citation type="submission" date="2016-03" db="EMBL/GenBank/DDBJ databases">
        <authorList>
            <person name="Ploux O."/>
        </authorList>
    </citation>
    <scope>NUCLEOTIDE SEQUENCE [LARGE SCALE GENOMIC DNA]</scope>
    <source>
        <strain evidence="2 3">EC13</strain>
    </source>
</reference>
<organism evidence="2 3">
    <name type="scientific">Bdellovibrio bacteriovorus</name>
    <dbReference type="NCBI Taxonomy" id="959"/>
    <lineage>
        <taxon>Bacteria</taxon>
        <taxon>Pseudomonadati</taxon>
        <taxon>Bdellovibrionota</taxon>
        <taxon>Bdellovibrionia</taxon>
        <taxon>Bdellovibrionales</taxon>
        <taxon>Pseudobdellovibrionaceae</taxon>
        <taxon>Bdellovibrio</taxon>
    </lineage>
</organism>
<dbReference type="InterPro" id="IPR006145">
    <property type="entry name" value="PsdUridine_synth_RsuA/RluA"/>
</dbReference>
<dbReference type="GO" id="GO:0001522">
    <property type="term" value="P:pseudouridine synthesis"/>
    <property type="evidence" value="ECO:0007669"/>
    <property type="project" value="InterPro"/>
</dbReference>
<dbReference type="GO" id="GO:0009982">
    <property type="term" value="F:pseudouridine synthase activity"/>
    <property type="evidence" value="ECO:0007669"/>
    <property type="project" value="InterPro"/>
</dbReference>
<dbReference type="InterPro" id="IPR020103">
    <property type="entry name" value="PsdUridine_synth_cat_dom_sf"/>
</dbReference>
<evidence type="ECO:0000313" key="3">
    <source>
        <dbReference type="Proteomes" id="UP000075799"/>
    </source>
</evidence>
<dbReference type="Proteomes" id="UP000075799">
    <property type="component" value="Unassembled WGS sequence"/>
</dbReference>
<feature type="domain" description="Pseudouridine synthase RsuA/RluA-like" evidence="1">
    <location>
        <begin position="15"/>
        <end position="163"/>
    </location>
</feature>
<dbReference type="Pfam" id="PF00849">
    <property type="entry name" value="PseudoU_synth_2"/>
    <property type="match status" value="1"/>
</dbReference>
<name>A0A162FZH8_BDEBC</name>
<dbReference type="GO" id="GO:0140098">
    <property type="term" value="F:catalytic activity, acting on RNA"/>
    <property type="evidence" value="ECO:0007669"/>
    <property type="project" value="UniProtKB-ARBA"/>
</dbReference>
<dbReference type="InterPro" id="IPR006224">
    <property type="entry name" value="PsdUridine_synth_RluA-like_CS"/>
</dbReference>
<dbReference type="GO" id="GO:0003723">
    <property type="term" value="F:RNA binding"/>
    <property type="evidence" value="ECO:0007669"/>
    <property type="project" value="InterPro"/>
</dbReference>
<dbReference type="Gene3D" id="3.30.2350.10">
    <property type="entry name" value="Pseudouridine synthase"/>
    <property type="match status" value="1"/>
</dbReference>
<dbReference type="OrthoDB" id="9807829at2"/>
<dbReference type="PROSITE" id="PS01129">
    <property type="entry name" value="PSI_RLU"/>
    <property type="match status" value="1"/>
</dbReference>
<dbReference type="AlphaFoldDB" id="A0A162FZH8"/>
<dbReference type="GO" id="GO:0006396">
    <property type="term" value="P:RNA processing"/>
    <property type="evidence" value="ECO:0007669"/>
    <property type="project" value="UniProtKB-ARBA"/>
</dbReference>
<accession>A0A162FZH8</accession>
<sequence>MKPVNKLPVIEKSKHWLIINKPTGISVHNEAGDVRSVLKKQLHPGTFHDIYPVHRLDKETSGLLVVATEQETAAALSEQFQTHKAEKMYYAVLRGSMDVSDEWQEWSFPISDKAEGRKNPQGLLKDRVEAKTLFKVLKSNKYFSLVELRLLTGRQHQIRKHAALAKHAIVGDTRYGDDAYNKKMAGIYKTDRMFLHAFRLSLPIGGRIQTFETPLPPDFQKMF</sequence>
<dbReference type="InterPro" id="IPR050188">
    <property type="entry name" value="RluA_PseudoU_synthase"/>
</dbReference>
<evidence type="ECO:0000259" key="1">
    <source>
        <dbReference type="Pfam" id="PF00849"/>
    </source>
</evidence>
<evidence type="ECO:0000313" key="2">
    <source>
        <dbReference type="EMBL" id="KYG62865.1"/>
    </source>
</evidence>
<comment type="caution">
    <text evidence="2">The sequence shown here is derived from an EMBL/GenBank/DDBJ whole genome shotgun (WGS) entry which is preliminary data.</text>
</comment>
<gene>
    <name evidence="2" type="ORF">AZI87_16485</name>
</gene>
<dbReference type="SUPFAM" id="SSF55120">
    <property type="entry name" value="Pseudouridine synthase"/>
    <property type="match status" value="1"/>
</dbReference>
<dbReference type="RefSeq" id="WP_063209285.1">
    <property type="nucleotide sequence ID" value="NZ_LUKD01000008.1"/>
</dbReference>
<dbReference type="CDD" id="cd02869">
    <property type="entry name" value="PseudoU_synth_RluA_like"/>
    <property type="match status" value="1"/>
</dbReference>
<dbReference type="PANTHER" id="PTHR21600">
    <property type="entry name" value="MITOCHONDRIAL RNA PSEUDOURIDINE SYNTHASE"/>
    <property type="match status" value="1"/>
</dbReference>
<proteinExistence type="predicted"/>
<dbReference type="EMBL" id="LUKD01000008">
    <property type="protein sequence ID" value="KYG62865.1"/>
    <property type="molecule type" value="Genomic_DNA"/>
</dbReference>
<protein>
    <recommendedName>
        <fullName evidence="1">Pseudouridine synthase RsuA/RluA-like domain-containing protein</fullName>
    </recommendedName>
</protein>